<proteinExistence type="predicted"/>
<evidence type="ECO:0000313" key="2">
    <source>
        <dbReference type="EMBL" id="CRK37287.1"/>
    </source>
</evidence>
<sequence>TKEGARPEGVAGLVQGQPLLHRSRAQETVRHVAGLRRAVDQPQRARGAPPRPRPARGPHLREEVPVRRRYSAERAAQAAQARAGRYRRPERPQELSG</sequence>
<evidence type="ECO:0000256" key="1">
    <source>
        <dbReference type="SAM" id="MobiDB-lite"/>
    </source>
</evidence>
<accession>A0A0G4MSY3</accession>
<dbReference type="EMBL" id="CVQH01024691">
    <property type="protein sequence ID" value="CRK37287.1"/>
    <property type="molecule type" value="Genomic_DNA"/>
</dbReference>
<dbReference type="AlphaFoldDB" id="A0A0G4MSY3"/>
<keyword evidence="3" id="KW-1185">Reference proteome</keyword>
<dbReference type="Proteomes" id="UP000044602">
    <property type="component" value="Unassembled WGS sequence"/>
</dbReference>
<protein>
    <submittedName>
        <fullName evidence="2">Uncharacterized protein</fullName>
    </submittedName>
</protein>
<organism evidence="2 3">
    <name type="scientific">Verticillium longisporum</name>
    <name type="common">Verticillium dahliae var. longisporum</name>
    <dbReference type="NCBI Taxonomy" id="100787"/>
    <lineage>
        <taxon>Eukaryota</taxon>
        <taxon>Fungi</taxon>
        <taxon>Dikarya</taxon>
        <taxon>Ascomycota</taxon>
        <taxon>Pezizomycotina</taxon>
        <taxon>Sordariomycetes</taxon>
        <taxon>Hypocreomycetidae</taxon>
        <taxon>Glomerellales</taxon>
        <taxon>Plectosphaerellaceae</taxon>
        <taxon>Verticillium</taxon>
    </lineage>
</organism>
<gene>
    <name evidence="2" type="ORF">BN1708_020261</name>
</gene>
<feature type="compositionally biased region" description="Basic and acidic residues" evidence="1">
    <location>
        <begin position="87"/>
        <end position="97"/>
    </location>
</feature>
<feature type="region of interest" description="Disordered" evidence="1">
    <location>
        <begin position="1"/>
        <end position="97"/>
    </location>
</feature>
<feature type="compositionally biased region" description="Basic and acidic residues" evidence="1">
    <location>
        <begin position="59"/>
        <end position="72"/>
    </location>
</feature>
<reference evidence="2 3" key="1">
    <citation type="submission" date="2015-05" db="EMBL/GenBank/DDBJ databases">
        <authorList>
            <person name="Wang D.B."/>
            <person name="Wang M."/>
        </authorList>
    </citation>
    <scope>NUCLEOTIDE SEQUENCE [LARGE SCALE GENOMIC DNA]</scope>
    <source>
        <strain evidence="2">VL1</strain>
    </source>
</reference>
<name>A0A0G4MSY3_VERLO</name>
<feature type="non-terminal residue" evidence="2">
    <location>
        <position position="1"/>
    </location>
</feature>
<feature type="compositionally biased region" description="Low complexity" evidence="1">
    <location>
        <begin position="73"/>
        <end position="83"/>
    </location>
</feature>
<evidence type="ECO:0000313" key="3">
    <source>
        <dbReference type="Proteomes" id="UP000044602"/>
    </source>
</evidence>
<feature type="non-terminal residue" evidence="2">
    <location>
        <position position="97"/>
    </location>
</feature>